<dbReference type="Proteomes" id="UP000236497">
    <property type="component" value="Unassembled WGS sequence"/>
</dbReference>
<dbReference type="Pfam" id="PF06831">
    <property type="entry name" value="H2TH"/>
    <property type="match status" value="1"/>
</dbReference>
<evidence type="ECO:0000313" key="3">
    <source>
        <dbReference type="EMBL" id="CRZ33697.1"/>
    </source>
</evidence>
<dbReference type="GO" id="GO:0008270">
    <property type="term" value="F:zinc ion binding"/>
    <property type="evidence" value="ECO:0007669"/>
    <property type="project" value="InterPro"/>
</dbReference>
<protein>
    <recommendedName>
        <fullName evidence="2">Formamidopyrimidine-DNA glycosylase H2TH DNA-binding domain-containing protein</fullName>
    </recommendedName>
</protein>
<evidence type="ECO:0000256" key="1">
    <source>
        <dbReference type="ARBA" id="ARBA00009409"/>
    </source>
</evidence>
<dbReference type="PANTHER" id="PTHR22993:SF9">
    <property type="entry name" value="FORMAMIDOPYRIMIDINE-DNA GLYCOSYLASE"/>
    <property type="match status" value="1"/>
</dbReference>
<dbReference type="AlphaFoldDB" id="A0A0H5SE48"/>
<dbReference type="GO" id="GO:0003906">
    <property type="term" value="F:DNA-(apurinic or apyrimidinic site) endonuclease activity"/>
    <property type="evidence" value="ECO:0007669"/>
    <property type="project" value="InterPro"/>
</dbReference>
<dbReference type="PANTHER" id="PTHR22993">
    <property type="entry name" value="FORMAMIDOPYRIMIDINE-DNA GLYCOSYLASE"/>
    <property type="match status" value="1"/>
</dbReference>
<dbReference type="RefSeq" id="WP_103201858.1">
    <property type="nucleotide sequence ID" value="NZ_CVTD020000008.1"/>
</dbReference>
<gene>
    <name evidence="3" type="ORF">HHT355_0492</name>
</gene>
<proteinExistence type="inferred from homology"/>
<feature type="domain" description="Formamidopyrimidine-DNA glycosylase H2TH DNA-binding" evidence="2">
    <location>
        <begin position="136"/>
        <end position="228"/>
    </location>
</feature>
<comment type="similarity">
    <text evidence="1">Belongs to the FPG family.</text>
</comment>
<dbReference type="OrthoDB" id="9800855at2"/>
<name>A0A0H5SE48_HERHM</name>
<organism evidence="3 4">
    <name type="scientific">Herbinix hemicellulosilytica</name>
    <dbReference type="NCBI Taxonomy" id="1564487"/>
    <lineage>
        <taxon>Bacteria</taxon>
        <taxon>Bacillati</taxon>
        <taxon>Bacillota</taxon>
        <taxon>Clostridia</taxon>
        <taxon>Lachnospirales</taxon>
        <taxon>Lachnospiraceae</taxon>
        <taxon>Herbinix</taxon>
    </lineage>
</organism>
<keyword evidence="4" id="KW-1185">Reference proteome</keyword>
<dbReference type="SUPFAM" id="SSF57716">
    <property type="entry name" value="Glucocorticoid receptor-like (DNA-binding domain)"/>
    <property type="match status" value="1"/>
</dbReference>
<dbReference type="GO" id="GO:0006284">
    <property type="term" value="P:base-excision repair"/>
    <property type="evidence" value="ECO:0007669"/>
    <property type="project" value="InterPro"/>
</dbReference>
<dbReference type="InterPro" id="IPR035937">
    <property type="entry name" value="FPG_N"/>
</dbReference>
<accession>A0A0H5SE48</accession>
<dbReference type="EMBL" id="CVTD020000008">
    <property type="protein sequence ID" value="CRZ33697.1"/>
    <property type="molecule type" value="Genomic_DNA"/>
</dbReference>
<dbReference type="Gene3D" id="3.20.190.10">
    <property type="entry name" value="MutM-like, N-terminal"/>
    <property type="match status" value="1"/>
</dbReference>
<dbReference type="SMART" id="SM01232">
    <property type="entry name" value="H2TH"/>
    <property type="match status" value="1"/>
</dbReference>
<dbReference type="GO" id="GO:0034039">
    <property type="term" value="F:8-oxo-7,8-dihydroguanine DNA N-glycosylase activity"/>
    <property type="evidence" value="ECO:0007669"/>
    <property type="project" value="TreeGrafter"/>
</dbReference>
<reference evidence="3 4" key="1">
    <citation type="submission" date="2015-06" db="EMBL/GenBank/DDBJ databases">
        <authorList>
            <person name="Wibberg Daniel"/>
        </authorList>
    </citation>
    <scope>NUCLEOTIDE SEQUENCE [LARGE SCALE GENOMIC DNA]</scope>
    <source>
        <strain evidence="3 4">T3/55T</strain>
    </source>
</reference>
<dbReference type="SUPFAM" id="SSF46946">
    <property type="entry name" value="S13-like H2TH domain"/>
    <property type="match status" value="1"/>
</dbReference>
<dbReference type="CDD" id="cd08975">
    <property type="entry name" value="BaFpgNei_N_3"/>
    <property type="match status" value="1"/>
</dbReference>
<evidence type="ECO:0000259" key="2">
    <source>
        <dbReference type="SMART" id="SM01232"/>
    </source>
</evidence>
<dbReference type="InterPro" id="IPR015886">
    <property type="entry name" value="H2TH_FPG"/>
</dbReference>
<sequence>MIEIPESYTIAKQLNQTVKGKTISYVKANQSPHAFAWYFGNPEDYNDLLSGKTVGLSSPVSGLIEIEIEDCRLVFGDGAAVRYYDDLKKVPKKHQLYVEFDDSTAIVCTVQMYGGMWAFRDGEFKNLYYLGAKEKPSPLSEKFDKEYFRSLRTEDTKKLSAKAFLATQQRIPGLGNGVLQDILYLSGIHPKRKMFDISDEEYDRLFESIKDTLRKMADLGGRDTEKDLFGNPGGYKTYLSKKTLMTPCVKCGHELHKESFMGGTIYYCEYCQVL</sequence>
<evidence type="ECO:0000313" key="4">
    <source>
        <dbReference type="Proteomes" id="UP000236497"/>
    </source>
</evidence>
<dbReference type="InterPro" id="IPR010979">
    <property type="entry name" value="Ribosomal_uS13-like_H2TH"/>
</dbReference>
<dbReference type="Gene3D" id="1.10.8.50">
    <property type="match status" value="1"/>
</dbReference>
<dbReference type="SUPFAM" id="SSF81624">
    <property type="entry name" value="N-terminal domain of MutM-like DNA repair proteins"/>
    <property type="match status" value="1"/>
</dbReference>
<dbReference type="GO" id="GO:0003684">
    <property type="term" value="F:damaged DNA binding"/>
    <property type="evidence" value="ECO:0007669"/>
    <property type="project" value="InterPro"/>
</dbReference>